<evidence type="ECO:0000256" key="1">
    <source>
        <dbReference type="ARBA" id="ARBA00022737"/>
    </source>
</evidence>
<dbReference type="InterPro" id="IPR013098">
    <property type="entry name" value="Ig_I-set"/>
</dbReference>
<dbReference type="GO" id="GO:0045214">
    <property type="term" value="P:sarcomere organization"/>
    <property type="evidence" value="ECO:0007669"/>
    <property type="project" value="TreeGrafter"/>
</dbReference>
<dbReference type="InterPro" id="IPR007110">
    <property type="entry name" value="Ig-like_dom"/>
</dbReference>
<dbReference type="Ensembl" id="ENSCPGT00000025589.1">
    <property type="protein sequence ID" value="ENSCPGP00000023421.1"/>
    <property type="gene ID" value="ENSCPGG00000016222.1"/>
</dbReference>
<dbReference type="InterPro" id="IPR050964">
    <property type="entry name" value="Striated_Muscle_Regulatory"/>
</dbReference>
<proteinExistence type="predicted"/>
<reference evidence="3" key="1">
    <citation type="submission" date="2025-08" db="UniProtKB">
        <authorList>
            <consortium name="Ensembl"/>
        </authorList>
    </citation>
    <scope>IDENTIFICATION</scope>
</reference>
<dbReference type="AlphaFoldDB" id="A0A8C3KIA3"/>
<evidence type="ECO:0000313" key="4">
    <source>
        <dbReference type="Proteomes" id="UP000694419"/>
    </source>
</evidence>
<dbReference type="SMART" id="SM00408">
    <property type="entry name" value="IGc2"/>
    <property type="match status" value="2"/>
</dbReference>
<name>A0A8C3KIA3_9CHAR</name>
<dbReference type="PROSITE" id="PS50835">
    <property type="entry name" value="IG_LIKE"/>
    <property type="match status" value="2"/>
</dbReference>
<dbReference type="InterPro" id="IPR003599">
    <property type="entry name" value="Ig_sub"/>
</dbReference>
<dbReference type="FunFam" id="2.60.40.10:FF:000022">
    <property type="entry name" value="Cardiac titin"/>
    <property type="match status" value="1"/>
</dbReference>
<accession>A0A8C3KIA3</accession>
<dbReference type="GO" id="GO:0031430">
    <property type="term" value="C:M band"/>
    <property type="evidence" value="ECO:0007669"/>
    <property type="project" value="TreeGrafter"/>
</dbReference>
<feature type="domain" description="Ig-like" evidence="2">
    <location>
        <begin position="97"/>
        <end position="184"/>
    </location>
</feature>
<dbReference type="PANTHER" id="PTHR13817:SF151">
    <property type="entry name" value="TITIN"/>
    <property type="match status" value="1"/>
</dbReference>
<sequence length="273" mass="29984">PEPAVIVEKAEPMRVTIGDACTLECKVAGTPELSTGWFKDGKELTSSQKYRITFLNKVATLKIMDAEKEDGGLYTFAVQNDVGKSSCTASVDVLEPPVFSKVPSPVDTLKGSDVILQCEIAGTPPFEVAWFKDRRQVRSSKKFKVTAKHSVASLHILNLESQDTGEYQCKAMNEVGKSTTSRLSFLDLLAVPLPSTPVMLSLLTILSPSLEPPYFVTHLERTKGKSSEKVIIFGSPIQKTLQLCGLEMQNQPMLGNTFVKSKMMLDFRSALPH</sequence>
<dbReference type="SUPFAM" id="SSF48726">
    <property type="entry name" value="Immunoglobulin"/>
    <property type="match status" value="2"/>
</dbReference>
<dbReference type="FunFam" id="2.60.40.10:FF:000218">
    <property type="entry name" value="titin isoform X1"/>
    <property type="match status" value="1"/>
</dbReference>
<organism evidence="3 4">
    <name type="scientific">Calidris pygmaea</name>
    <name type="common">Spoon-billed sandpiper</name>
    <dbReference type="NCBI Taxonomy" id="425635"/>
    <lineage>
        <taxon>Eukaryota</taxon>
        <taxon>Metazoa</taxon>
        <taxon>Chordata</taxon>
        <taxon>Craniata</taxon>
        <taxon>Vertebrata</taxon>
        <taxon>Euteleostomi</taxon>
        <taxon>Archelosauria</taxon>
        <taxon>Archosauria</taxon>
        <taxon>Dinosauria</taxon>
        <taxon>Saurischia</taxon>
        <taxon>Theropoda</taxon>
        <taxon>Coelurosauria</taxon>
        <taxon>Aves</taxon>
        <taxon>Neognathae</taxon>
        <taxon>Neoaves</taxon>
        <taxon>Charadriiformes</taxon>
        <taxon>Scolopacidae</taxon>
        <taxon>Calidris</taxon>
    </lineage>
</organism>
<dbReference type="Proteomes" id="UP000694419">
    <property type="component" value="Unplaced"/>
</dbReference>
<dbReference type="InterPro" id="IPR036179">
    <property type="entry name" value="Ig-like_dom_sf"/>
</dbReference>
<dbReference type="PANTHER" id="PTHR13817">
    <property type="entry name" value="TITIN"/>
    <property type="match status" value="1"/>
</dbReference>
<dbReference type="InterPro" id="IPR013783">
    <property type="entry name" value="Ig-like_fold"/>
</dbReference>
<dbReference type="SMART" id="SM00409">
    <property type="entry name" value="IG"/>
    <property type="match status" value="2"/>
</dbReference>
<dbReference type="Gene3D" id="2.60.40.10">
    <property type="entry name" value="Immunoglobulins"/>
    <property type="match status" value="2"/>
</dbReference>
<evidence type="ECO:0000259" key="2">
    <source>
        <dbReference type="PROSITE" id="PS50835"/>
    </source>
</evidence>
<dbReference type="Pfam" id="PF07679">
    <property type="entry name" value="I-set"/>
    <property type="match status" value="2"/>
</dbReference>
<feature type="domain" description="Ig-like" evidence="2">
    <location>
        <begin position="3"/>
        <end position="92"/>
    </location>
</feature>
<evidence type="ECO:0000313" key="3">
    <source>
        <dbReference type="Ensembl" id="ENSCPGP00000023421.1"/>
    </source>
</evidence>
<dbReference type="CDD" id="cd00096">
    <property type="entry name" value="Ig"/>
    <property type="match status" value="2"/>
</dbReference>
<dbReference type="InterPro" id="IPR003598">
    <property type="entry name" value="Ig_sub2"/>
</dbReference>
<reference evidence="3" key="2">
    <citation type="submission" date="2025-09" db="UniProtKB">
        <authorList>
            <consortium name="Ensembl"/>
        </authorList>
    </citation>
    <scope>IDENTIFICATION</scope>
</reference>
<protein>
    <recommendedName>
        <fullName evidence="2">Ig-like domain-containing protein</fullName>
    </recommendedName>
</protein>
<keyword evidence="4" id="KW-1185">Reference proteome</keyword>
<keyword evidence="1" id="KW-0677">Repeat</keyword>